<proteinExistence type="predicted"/>
<accession>A0A7V8NSE7</accession>
<keyword evidence="1" id="KW-0802">TPR repeat</keyword>
<keyword evidence="3" id="KW-1185">Reference proteome</keyword>
<dbReference type="Pfam" id="PF13432">
    <property type="entry name" value="TPR_16"/>
    <property type="match status" value="1"/>
</dbReference>
<dbReference type="PROSITE" id="PS50005">
    <property type="entry name" value="TPR"/>
    <property type="match status" value="2"/>
</dbReference>
<dbReference type="EMBL" id="JACDQQ010001537">
    <property type="protein sequence ID" value="MBA0086487.1"/>
    <property type="molecule type" value="Genomic_DNA"/>
</dbReference>
<dbReference type="InterPro" id="IPR011990">
    <property type="entry name" value="TPR-like_helical_dom_sf"/>
</dbReference>
<comment type="caution">
    <text evidence="2">The sequence shown here is derived from an EMBL/GenBank/DDBJ whole genome shotgun (WGS) entry which is preliminary data.</text>
</comment>
<dbReference type="Proteomes" id="UP000567293">
    <property type="component" value="Unassembled WGS sequence"/>
</dbReference>
<gene>
    <name evidence="2" type="ORF">HRJ53_16020</name>
</gene>
<evidence type="ECO:0000313" key="2">
    <source>
        <dbReference type="EMBL" id="MBA0086487.1"/>
    </source>
</evidence>
<dbReference type="AlphaFoldDB" id="A0A7V8NSE7"/>
<feature type="repeat" description="TPR" evidence="1">
    <location>
        <begin position="114"/>
        <end position="147"/>
    </location>
</feature>
<evidence type="ECO:0000313" key="3">
    <source>
        <dbReference type="Proteomes" id="UP000567293"/>
    </source>
</evidence>
<dbReference type="SMART" id="SM00028">
    <property type="entry name" value="TPR"/>
    <property type="match status" value="2"/>
</dbReference>
<organism evidence="2 3">
    <name type="scientific">Candidatus Acidiferrum panamense</name>
    <dbReference type="NCBI Taxonomy" id="2741543"/>
    <lineage>
        <taxon>Bacteria</taxon>
        <taxon>Pseudomonadati</taxon>
        <taxon>Acidobacteriota</taxon>
        <taxon>Terriglobia</taxon>
        <taxon>Candidatus Acidiferrales</taxon>
        <taxon>Candidatus Acidiferrum</taxon>
    </lineage>
</organism>
<sequence length="403" mass="44788">CWASTAYGQAQGPNWQEQVRKYAQAKDWESATRLVEQEIARAPQDMDVRAWRARVLAWSGKLAESEREYLEILKVAPTDPDNWMGLASVYLREGRIPEAQRAINTAEALDPKRSDIHAARGRILRAAGKASEARTEFQSAFDLDPDDAEAQEGLLSVRRGAQNELRLGQDNDLLNYTQDFHDEWASLVSQWTSHWATSVAGGFYQRSGGEAGKFVGSMTRRQPKWGALTMGGAIAHDNGVIPKSEAFFDLDHGWKTGETALVRGLELSYAQHWYWYRSARVLTLNGATLVYLPREWTFSLAATGARSAFSGTGAAWRPSALTRLDFPLAHWSDKHVFGNVFFAAGTENFAVVDQIGSFASQTYGGGGRFQIAPSQEVTAYAGYQKRTQNRSDLSFGLSYGIHF</sequence>
<dbReference type="InterPro" id="IPR019734">
    <property type="entry name" value="TPR_rpt"/>
</dbReference>
<reference evidence="2" key="1">
    <citation type="submission" date="2020-06" db="EMBL/GenBank/DDBJ databases">
        <title>Legume-microbial interactions unlock mineral nutrients during tropical forest succession.</title>
        <authorList>
            <person name="Epihov D.Z."/>
        </authorList>
    </citation>
    <scope>NUCLEOTIDE SEQUENCE [LARGE SCALE GENOMIC DNA]</scope>
    <source>
        <strain evidence="2">Pan2503</strain>
    </source>
</reference>
<dbReference type="SUPFAM" id="SSF48452">
    <property type="entry name" value="TPR-like"/>
    <property type="match status" value="1"/>
</dbReference>
<evidence type="ECO:0000256" key="1">
    <source>
        <dbReference type="PROSITE-ProRule" id="PRU00339"/>
    </source>
</evidence>
<protein>
    <submittedName>
        <fullName evidence="2">Tetratricopeptide repeat protein</fullName>
    </submittedName>
</protein>
<dbReference type="Gene3D" id="1.25.40.10">
    <property type="entry name" value="Tetratricopeptide repeat domain"/>
    <property type="match status" value="1"/>
</dbReference>
<feature type="non-terminal residue" evidence="2">
    <location>
        <position position="1"/>
    </location>
</feature>
<feature type="repeat" description="TPR" evidence="1">
    <location>
        <begin position="80"/>
        <end position="113"/>
    </location>
</feature>
<name>A0A7V8NSE7_9BACT</name>